<reference evidence="1 2" key="1">
    <citation type="submission" date="2024-10" db="EMBL/GenBank/DDBJ databases">
        <authorList>
            <person name="Ratan Roy A."/>
            <person name="Morales Sandoval P.H."/>
            <person name="De Los Santos Villalobos S."/>
            <person name="Chakraborty S."/>
            <person name="Mukherjee J."/>
        </authorList>
    </citation>
    <scope>NUCLEOTIDE SEQUENCE [LARGE SCALE GENOMIC DNA]</scope>
    <source>
        <strain evidence="1 2">S1</strain>
    </source>
</reference>
<proteinExistence type="predicted"/>
<dbReference type="Proteomes" id="UP001600165">
    <property type="component" value="Unassembled WGS sequence"/>
</dbReference>
<sequence length="130" mass="14783">MTDYLYYLANASLTMRVTERLHQAAHLPLEFMTVIHQIDGWVIKIQLSDGIDEADLADFRAFLNELGVPYQPGIRVRMALWGLETGQAPVDVMRRYQVAVVSHGRPDREEIEAFRTQFVSGLGYCPETLA</sequence>
<gene>
    <name evidence="1" type="ORF">ACFVKH_15445</name>
</gene>
<accession>A0ABW6IHJ7</accession>
<comment type="caution">
    <text evidence="1">The sequence shown here is derived from an EMBL/GenBank/DDBJ whole genome shotgun (WGS) entry which is preliminary data.</text>
</comment>
<name>A0ABW6IHJ7_9CYAN</name>
<dbReference type="RefSeq" id="WP_377966646.1">
    <property type="nucleotide sequence ID" value="NZ_JBHZOL010000089.1"/>
</dbReference>
<organism evidence="1 2">
    <name type="scientific">Almyronema epifaneia S1</name>
    <dbReference type="NCBI Taxonomy" id="2991925"/>
    <lineage>
        <taxon>Bacteria</taxon>
        <taxon>Bacillati</taxon>
        <taxon>Cyanobacteriota</taxon>
        <taxon>Cyanophyceae</taxon>
        <taxon>Nodosilineales</taxon>
        <taxon>Nodosilineaceae</taxon>
        <taxon>Almyronema</taxon>
        <taxon>Almyronema epifaneia</taxon>
    </lineage>
</organism>
<evidence type="ECO:0000313" key="2">
    <source>
        <dbReference type="Proteomes" id="UP001600165"/>
    </source>
</evidence>
<dbReference type="EMBL" id="JBHZOL010000089">
    <property type="protein sequence ID" value="MFE4107687.1"/>
    <property type="molecule type" value="Genomic_DNA"/>
</dbReference>
<evidence type="ECO:0000313" key="1">
    <source>
        <dbReference type="EMBL" id="MFE4107687.1"/>
    </source>
</evidence>
<protein>
    <submittedName>
        <fullName evidence="1">Uncharacterized protein</fullName>
    </submittedName>
</protein>
<keyword evidence="2" id="KW-1185">Reference proteome</keyword>